<evidence type="ECO:0000313" key="17">
    <source>
        <dbReference type="EMBL" id="EPZ14439.1"/>
    </source>
</evidence>
<sequence>MHPSLRHALTLTAIQCLALSPSNAAEYEFFETLPLVLSGSRLPQSLPDAPGAVTVIDADRIAATGYRDLARVLRLVPGFQLAQERGGKHWVTYHGLGMDVPQQMQVMIDGRPSPSTHFNQLPERILLQDIERIEVLRGSNSAAYGSNAFHGAVNITTRHSASETGSALRFMAGTEGISGVSARHTAGSGLHSLRITAAHEKDDGFDGLRDGTRTNALSIRSDLQLNTHDEVTLSANVGESVVEEGYAGSIFNSAKEREARNYGQALLLRWRHASSADDEWLLTTSWDRRKVKDAWQLDTTINVPFPLLGRVPALTSAVGNDLTIEYHTLELQQQTRLNSDSRLAWGTELRHTRNESAYYFNAEREVSRLERRVFANLEWRSAPAWLWNFAGLVEQVEGDSAHFAPRAFLNWQPDPNRTWRLGYSRAWRQPALFERRVDVRILDQSGTLLQWRQMPAHDLQPQRIDAAELGYLGVSADRRTTLDVRLFHERIQDLIVRNPVAGDLPAAGVLPDTLRESLRGTRWENDPGQLRLNGIEYQVRTRPLRKTEFILAHSLIDRRADDEKLRLKVAPYTASLSWLQEIGQWKSMLSVLRMGSIDAGFSYAPGFSSSVPAYTTVDWSVARNFRVRENELEIRLSGINLLGNHQELVNRLRQSQSGTHQPVNEVGRQLYLSLQTQF</sequence>
<evidence type="ECO:0000256" key="2">
    <source>
        <dbReference type="ARBA" id="ARBA00009810"/>
    </source>
</evidence>
<dbReference type="InterPro" id="IPR037066">
    <property type="entry name" value="Plug_dom_sf"/>
</dbReference>
<organism evidence="17 18">
    <name type="scientific">Thauera terpenica 58Eu</name>
    <dbReference type="NCBI Taxonomy" id="1348657"/>
    <lineage>
        <taxon>Bacteria</taxon>
        <taxon>Pseudomonadati</taxon>
        <taxon>Pseudomonadota</taxon>
        <taxon>Betaproteobacteria</taxon>
        <taxon>Rhodocyclales</taxon>
        <taxon>Zoogloeaceae</taxon>
        <taxon>Thauera</taxon>
    </lineage>
</organism>
<feature type="domain" description="TonB-dependent receptor-like beta-barrel" evidence="15">
    <location>
        <begin position="258"/>
        <end position="641"/>
    </location>
</feature>
<dbReference type="Pfam" id="PF07715">
    <property type="entry name" value="Plug"/>
    <property type="match status" value="1"/>
</dbReference>
<dbReference type="eggNOG" id="COG4771">
    <property type="taxonomic scope" value="Bacteria"/>
</dbReference>
<feature type="chain" id="PRO_5004560633" description="TonB-denpendent receptor" evidence="14">
    <location>
        <begin position="25"/>
        <end position="678"/>
    </location>
</feature>
<evidence type="ECO:0000256" key="7">
    <source>
        <dbReference type="ARBA" id="ARBA00023077"/>
    </source>
</evidence>
<evidence type="ECO:0000256" key="4">
    <source>
        <dbReference type="ARBA" id="ARBA00022452"/>
    </source>
</evidence>
<dbReference type="PANTHER" id="PTHR30069:SF27">
    <property type="entry name" value="BLL4766 PROTEIN"/>
    <property type="match status" value="1"/>
</dbReference>
<dbReference type="InterPro" id="IPR000531">
    <property type="entry name" value="Beta-barrel_TonB"/>
</dbReference>
<evidence type="ECO:0000313" key="18">
    <source>
        <dbReference type="Proteomes" id="UP000015455"/>
    </source>
</evidence>
<evidence type="ECO:0000259" key="16">
    <source>
        <dbReference type="Pfam" id="PF07715"/>
    </source>
</evidence>
<evidence type="ECO:0008006" key="19">
    <source>
        <dbReference type="Google" id="ProtNLM"/>
    </source>
</evidence>
<dbReference type="STRING" id="1348657.M622_05515"/>
<evidence type="ECO:0000259" key="15">
    <source>
        <dbReference type="Pfam" id="PF00593"/>
    </source>
</evidence>
<keyword evidence="7 13" id="KW-0798">TonB box</keyword>
<dbReference type="PROSITE" id="PS52016">
    <property type="entry name" value="TONB_DEPENDENT_REC_3"/>
    <property type="match status" value="1"/>
</dbReference>
<evidence type="ECO:0000256" key="11">
    <source>
        <dbReference type="PROSITE-ProRule" id="PRU01360"/>
    </source>
</evidence>
<evidence type="ECO:0000256" key="9">
    <source>
        <dbReference type="ARBA" id="ARBA00023170"/>
    </source>
</evidence>
<dbReference type="PROSITE" id="PS01156">
    <property type="entry name" value="TONB_DEPENDENT_REC_2"/>
    <property type="match status" value="1"/>
</dbReference>
<feature type="signal peptide" evidence="14">
    <location>
        <begin position="1"/>
        <end position="24"/>
    </location>
</feature>
<dbReference type="EMBL" id="ATJV01000081">
    <property type="protein sequence ID" value="EPZ14439.1"/>
    <property type="molecule type" value="Genomic_DNA"/>
</dbReference>
<keyword evidence="4 11" id="KW-1134">Transmembrane beta strand</keyword>
<keyword evidence="10 11" id="KW-0998">Cell outer membrane</keyword>
<dbReference type="PANTHER" id="PTHR30069">
    <property type="entry name" value="TONB-DEPENDENT OUTER MEMBRANE RECEPTOR"/>
    <property type="match status" value="1"/>
</dbReference>
<evidence type="ECO:0000256" key="14">
    <source>
        <dbReference type="SAM" id="SignalP"/>
    </source>
</evidence>
<evidence type="ECO:0000256" key="6">
    <source>
        <dbReference type="ARBA" id="ARBA00022729"/>
    </source>
</evidence>
<dbReference type="InterPro" id="IPR036942">
    <property type="entry name" value="Beta-barrel_TonB_sf"/>
</dbReference>
<name>T0ANJ3_9RHOO</name>
<dbReference type="GO" id="GO:0015344">
    <property type="term" value="F:siderophore uptake transmembrane transporter activity"/>
    <property type="evidence" value="ECO:0007669"/>
    <property type="project" value="TreeGrafter"/>
</dbReference>
<keyword evidence="9" id="KW-0675">Receptor</keyword>
<keyword evidence="6 14" id="KW-0732">Signal</keyword>
<dbReference type="InterPro" id="IPR012910">
    <property type="entry name" value="Plug_dom"/>
</dbReference>
<dbReference type="Pfam" id="PF00593">
    <property type="entry name" value="TonB_dep_Rec_b-barrel"/>
    <property type="match status" value="1"/>
</dbReference>
<dbReference type="PATRIC" id="fig|1348657.5.peg.2992"/>
<gene>
    <name evidence="17" type="ORF">M622_05515</name>
</gene>
<protein>
    <recommendedName>
        <fullName evidence="19">TonB-denpendent receptor</fullName>
    </recommendedName>
</protein>
<keyword evidence="18" id="KW-1185">Reference proteome</keyword>
<evidence type="ECO:0000256" key="10">
    <source>
        <dbReference type="ARBA" id="ARBA00023237"/>
    </source>
</evidence>
<dbReference type="SUPFAM" id="SSF56935">
    <property type="entry name" value="Porins"/>
    <property type="match status" value="1"/>
</dbReference>
<proteinExistence type="inferred from homology"/>
<feature type="short sequence motif" description="TonB C-terminal box" evidence="12">
    <location>
        <begin position="661"/>
        <end position="678"/>
    </location>
</feature>
<dbReference type="RefSeq" id="WP_021250392.1">
    <property type="nucleotide sequence ID" value="NZ_ATJV01000081.1"/>
</dbReference>
<dbReference type="InterPro" id="IPR010917">
    <property type="entry name" value="TonB_rcpt_CS"/>
</dbReference>
<evidence type="ECO:0000256" key="1">
    <source>
        <dbReference type="ARBA" id="ARBA00004571"/>
    </source>
</evidence>
<dbReference type="InterPro" id="IPR039426">
    <property type="entry name" value="TonB-dep_rcpt-like"/>
</dbReference>
<dbReference type="AlphaFoldDB" id="T0ANJ3"/>
<feature type="domain" description="TonB-dependent receptor plug" evidence="16">
    <location>
        <begin position="48"/>
        <end position="152"/>
    </location>
</feature>
<dbReference type="Proteomes" id="UP000015455">
    <property type="component" value="Unassembled WGS sequence"/>
</dbReference>
<evidence type="ECO:0000256" key="13">
    <source>
        <dbReference type="RuleBase" id="RU003357"/>
    </source>
</evidence>
<dbReference type="GO" id="GO:0009279">
    <property type="term" value="C:cell outer membrane"/>
    <property type="evidence" value="ECO:0007669"/>
    <property type="project" value="UniProtKB-SubCell"/>
</dbReference>
<evidence type="ECO:0000256" key="12">
    <source>
        <dbReference type="PROSITE-ProRule" id="PRU10144"/>
    </source>
</evidence>
<comment type="similarity">
    <text evidence="2 11 13">Belongs to the TonB-dependent receptor family.</text>
</comment>
<comment type="subcellular location">
    <subcellularLocation>
        <location evidence="1 11">Cell outer membrane</location>
        <topology evidence="1 11">Multi-pass membrane protein</topology>
    </subcellularLocation>
</comment>
<reference evidence="17 18" key="1">
    <citation type="submission" date="2013-06" db="EMBL/GenBank/DDBJ databases">
        <title>Draft genome sequence of Thauera terpenica.</title>
        <authorList>
            <person name="Liu B."/>
            <person name="Frostegard A.H."/>
            <person name="Shapleigh J.P."/>
        </authorList>
    </citation>
    <scope>NUCLEOTIDE SEQUENCE [LARGE SCALE GENOMIC DNA]</scope>
    <source>
        <strain evidence="17 18">58Eu</strain>
    </source>
</reference>
<keyword evidence="5 11" id="KW-0812">Transmembrane</keyword>
<dbReference type="Gene3D" id="2.170.130.10">
    <property type="entry name" value="TonB-dependent receptor, plug domain"/>
    <property type="match status" value="1"/>
</dbReference>
<evidence type="ECO:0000256" key="5">
    <source>
        <dbReference type="ARBA" id="ARBA00022692"/>
    </source>
</evidence>
<dbReference type="GO" id="GO:0044718">
    <property type="term" value="P:siderophore transmembrane transport"/>
    <property type="evidence" value="ECO:0007669"/>
    <property type="project" value="TreeGrafter"/>
</dbReference>
<evidence type="ECO:0000256" key="3">
    <source>
        <dbReference type="ARBA" id="ARBA00022448"/>
    </source>
</evidence>
<keyword evidence="8 11" id="KW-0472">Membrane</keyword>
<comment type="caution">
    <text evidence="17">The sequence shown here is derived from an EMBL/GenBank/DDBJ whole genome shotgun (WGS) entry which is preliminary data.</text>
</comment>
<accession>T0ANJ3</accession>
<dbReference type="Gene3D" id="2.40.170.20">
    <property type="entry name" value="TonB-dependent receptor, beta-barrel domain"/>
    <property type="match status" value="1"/>
</dbReference>
<keyword evidence="3 11" id="KW-0813">Transport</keyword>
<evidence type="ECO:0000256" key="8">
    <source>
        <dbReference type="ARBA" id="ARBA00023136"/>
    </source>
</evidence>